<reference evidence="1 2" key="1">
    <citation type="submission" date="2016-09" db="EMBL/GenBank/DDBJ databases">
        <title>Xenorhabdus thuongxuanensis sp. nov. and Xenorhabdus eapokensis sp. nov., isolated from Steinernema species.</title>
        <authorList>
            <person name="Kaempfer P."/>
            <person name="Tobias N.J."/>
            <person name="Phan Ke L."/>
            <person name="Bode H.B."/>
            <person name="Glaeser S.P."/>
        </authorList>
    </citation>
    <scope>NUCLEOTIDE SEQUENCE [LARGE SCALE GENOMIC DNA]</scope>
    <source>
        <strain evidence="1 2">30TX1</strain>
    </source>
</reference>
<dbReference type="EMBL" id="MKGR01000008">
    <property type="protein sequence ID" value="OKP07326.1"/>
    <property type="molecule type" value="Genomic_DNA"/>
</dbReference>
<dbReference type="AlphaFoldDB" id="A0A1Q5U4D3"/>
<gene>
    <name evidence="1" type="ORF">Xentx_01604</name>
</gene>
<evidence type="ECO:0000313" key="1">
    <source>
        <dbReference type="EMBL" id="OKP07326.1"/>
    </source>
</evidence>
<evidence type="ECO:0000313" key="2">
    <source>
        <dbReference type="Proteomes" id="UP000186277"/>
    </source>
</evidence>
<sequence>MHRINKQDRLILSRSVFQHLVVINKLLLFIRIEFMRHSLWLFVAETLAMKPFRHAPYTEKHLPTCLDIGHNLGRGMHQIGGQIFNQVSGLFGRKTAFRAPIFRRQLFLSDEVF</sequence>
<proteinExistence type="predicted"/>
<name>A0A1Q5U4D3_9GAMM</name>
<accession>A0A1Q5U4D3</accession>
<protein>
    <submittedName>
        <fullName evidence="1">Uncharacterized protein</fullName>
    </submittedName>
</protein>
<keyword evidence="2" id="KW-1185">Reference proteome</keyword>
<comment type="caution">
    <text evidence="1">The sequence shown here is derived from an EMBL/GenBank/DDBJ whole genome shotgun (WGS) entry which is preliminary data.</text>
</comment>
<dbReference type="Proteomes" id="UP000186277">
    <property type="component" value="Unassembled WGS sequence"/>
</dbReference>
<organism evidence="1 2">
    <name type="scientific">Xenorhabdus thuongxuanensis</name>
    <dbReference type="NCBI Taxonomy" id="1873484"/>
    <lineage>
        <taxon>Bacteria</taxon>
        <taxon>Pseudomonadati</taxon>
        <taxon>Pseudomonadota</taxon>
        <taxon>Gammaproteobacteria</taxon>
        <taxon>Enterobacterales</taxon>
        <taxon>Morganellaceae</taxon>
        <taxon>Xenorhabdus</taxon>
    </lineage>
</organism>